<sequence>MACLKVRVMWKNNVGCKAAFLLFLAVLTMGNFGRLDKAQAITCSFNNAPATLSFGTILSGNSGSMSGSMGFQCSAGLLELTSAMCPTIEPALADMSGTTRLLHGTSGAALGYALAFNLYLPGNLVWGMRTVSGSGTIPQQTALLPVLGTSYTQPFTGSIAAGQVVPAGTYSTTSRYTTYFTSGLIAPILLGSCFNSGQNITSAVTITAIIQPNCNVSANDINFGTQTVLTQTLSAQGAIIVNCTLAQPYSVSLASSTGMRMMNGSQSIQYGLFSDPAYQSSWNGTTAINGVGIGSNQTIPVYARVLPQQTPSAGTYSDTVAITVTY</sequence>
<dbReference type="PANTHER" id="PTHR37089">
    <property type="entry name" value="PROTEIN U-RELATED"/>
    <property type="match status" value="1"/>
</dbReference>
<dbReference type="InterPro" id="IPR007893">
    <property type="entry name" value="Spore_coat_U/FanG"/>
</dbReference>
<organism evidence="2 3">
    <name type="scientific">Candidatus Tokpelaia hoelldobleri</name>
    <dbReference type="NCBI Taxonomy" id="1902579"/>
    <lineage>
        <taxon>Bacteria</taxon>
        <taxon>Pseudomonadati</taxon>
        <taxon>Pseudomonadota</taxon>
        <taxon>Alphaproteobacteria</taxon>
        <taxon>Hyphomicrobiales</taxon>
        <taxon>Candidatus Tokpelaia</taxon>
    </lineage>
</organism>
<dbReference type="KEGG" id="thd:BHV28_12080"/>
<protein>
    <submittedName>
        <fullName evidence="2">Secreted pili protein involved in motility and biofilm formation</fullName>
    </submittedName>
</protein>
<reference evidence="2 3" key="1">
    <citation type="journal article" date="2010" name="Science">
        <title>Genomic comparison of the ants Camponotus floridanus and Harpegnathos saltator.</title>
        <authorList>
            <person name="Bonasio R."/>
            <person name="Zhang G."/>
            <person name="Ye C."/>
            <person name="Mutti N.S."/>
            <person name="Fang X."/>
            <person name="Qin N."/>
            <person name="Donahue G."/>
            <person name="Yang P."/>
            <person name="Li Q."/>
            <person name="Li C."/>
            <person name="Zhang P."/>
            <person name="Huang Z."/>
            <person name="Berger S.L."/>
            <person name="Reinberg D."/>
            <person name="Wang J."/>
            <person name="Liebig J."/>
        </authorList>
    </citation>
    <scope>NUCLEOTIDE SEQUENCE [LARGE SCALE GENOMIC DNA]</scope>
    <source>
        <strain evidence="2 3">Hsal</strain>
    </source>
</reference>
<feature type="domain" description="Spore coat protein U/FanG" evidence="1">
    <location>
        <begin position="201"/>
        <end position="323"/>
    </location>
</feature>
<dbReference type="STRING" id="1902579.BHV28_12080"/>
<gene>
    <name evidence="2" type="ORF">BHV28_12080</name>
</gene>
<dbReference type="Proteomes" id="UP000188912">
    <property type="component" value="Chromosome"/>
</dbReference>
<proteinExistence type="predicted"/>
<dbReference type="AlphaFoldDB" id="A0A1U9JVJ3"/>
<accession>A0A1U9JVJ3</accession>
<evidence type="ECO:0000313" key="2">
    <source>
        <dbReference type="EMBL" id="AQS41894.1"/>
    </source>
</evidence>
<reference evidence="2 3" key="2">
    <citation type="journal article" date="2016" name="Sci. Rep.">
        <title>The genome of Rhizobiales bacteria in predatory ants reveals urease gene functions but no genes for nitrogen fixation.</title>
        <authorList>
            <person name="Neuvonen M.M."/>
            <person name="Tamarit D."/>
            <person name="Naslund K."/>
            <person name="Liebig J."/>
            <person name="Feldhaar H."/>
            <person name="Moran N.A."/>
            <person name="Guy L."/>
            <person name="Andersson S.G."/>
        </authorList>
    </citation>
    <scope>NUCLEOTIDE SEQUENCE [LARGE SCALE GENOMIC DNA]</scope>
    <source>
        <strain evidence="2 3">Hsal</strain>
    </source>
</reference>
<keyword evidence="3" id="KW-1185">Reference proteome</keyword>
<evidence type="ECO:0000259" key="1">
    <source>
        <dbReference type="Pfam" id="PF05229"/>
    </source>
</evidence>
<name>A0A1U9JVJ3_9HYPH</name>
<dbReference type="EMBL" id="CP017315">
    <property type="protein sequence ID" value="AQS41894.1"/>
    <property type="molecule type" value="Genomic_DNA"/>
</dbReference>
<dbReference type="Pfam" id="PF05229">
    <property type="entry name" value="SCPU"/>
    <property type="match status" value="2"/>
</dbReference>
<dbReference type="InterPro" id="IPR053167">
    <property type="entry name" value="Spore_coat_component"/>
</dbReference>
<feature type="domain" description="Spore coat protein U/FanG" evidence="1">
    <location>
        <begin position="38"/>
        <end position="173"/>
    </location>
</feature>
<dbReference type="SMART" id="SM00972">
    <property type="entry name" value="SCPU"/>
    <property type="match status" value="2"/>
</dbReference>
<evidence type="ECO:0000313" key="3">
    <source>
        <dbReference type="Proteomes" id="UP000188912"/>
    </source>
</evidence>